<gene>
    <name evidence="6" type="ORF">V3330_06940</name>
</gene>
<evidence type="ECO:0000256" key="1">
    <source>
        <dbReference type="ARBA" id="ARBA00022714"/>
    </source>
</evidence>
<dbReference type="InterPro" id="IPR017941">
    <property type="entry name" value="Rieske_2Fe-2S"/>
</dbReference>
<dbReference type="Pfam" id="PF00355">
    <property type="entry name" value="Rieske"/>
    <property type="match status" value="1"/>
</dbReference>
<evidence type="ECO:0000313" key="7">
    <source>
        <dbReference type="Proteomes" id="UP001359886"/>
    </source>
</evidence>
<evidence type="ECO:0000256" key="4">
    <source>
        <dbReference type="ARBA" id="ARBA00023014"/>
    </source>
</evidence>
<protein>
    <submittedName>
        <fullName evidence="6">Non-heme iron oxygenase ferredoxin subunit</fullName>
    </submittedName>
</protein>
<organism evidence="6 7">
    <name type="scientific">Elongatibacter sediminis</name>
    <dbReference type="NCBI Taxonomy" id="3119006"/>
    <lineage>
        <taxon>Bacteria</taxon>
        <taxon>Pseudomonadati</taxon>
        <taxon>Pseudomonadota</taxon>
        <taxon>Gammaproteobacteria</taxon>
        <taxon>Chromatiales</taxon>
        <taxon>Wenzhouxiangellaceae</taxon>
        <taxon>Elongatibacter</taxon>
    </lineage>
</organism>
<dbReference type="PROSITE" id="PS51296">
    <property type="entry name" value="RIESKE"/>
    <property type="match status" value="1"/>
</dbReference>
<evidence type="ECO:0000256" key="3">
    <source>
        <dbReference type="ARBA" id="ARBA00023004"/>
    </source>
</evidence>
<dbReference type="GO" id="GO:0051537">
    <property type="term" value="F:2 iron, 2 sulfur cluster binding"/>
    <property type="evidence" value="ECO:0007669"/>
    <property type="project" value="UniProtKB-KW"/>
</dbReference>
<dbReference type="SUPFAM" id="SSF50022">
    <property type="entry name" value="ISP domain"/>
    <property type="match status" value="1"/>
</dbReference>
<keyword evidence="7" id="KW-1185">Reference proteome</keyword>
<dbReference type="GO" id="GO:0046872">
    <property type="term" value="F:metal ion binding"/>
    <property type="evidence" value="ECO:0007669"/>
    <property type="project" value="UniProtKB-KW"/>
</dbReference>
<dbReference type="Gene3D" id="2.102.10.10">
    <property type="entry name" value="Rieske [2Fe-2S] iron-sulphur domain"/>
    <property type="match status" value="1"/>
</dbReference>
<feature type="domain" description="Rieske" evidence="5">
    <location>
        <begin position="12"/>
        <end position="107"/>
    </location>
</feature>
<keyword evidence="4" id="KW-0411">Iron-sulfur</keyword>
<proteinExistence type="predicted"/>
<dbReference type="PANTHER" id="PTHR21496">
    <property type="entry name" value="FERREDOXIN-RELATED"/>
    <property type="match status" value="1"/>
</dbReference>
<dbReference type="PANTHER" id="PTHR21496:SF23">
    <property type="entry name" value="3-PHENYLPROPIONATE_CINNAMIC ACID DIOXYGENASE FERREDOXIN SUBUNIT"/>
    <property type="match status" value="1"/>
</dbReference>
<keyword evidence="3" id="KW-0408">Iron</keyword>
<keyword evidence="1" id="KW-0001">2Fe-2S</keyword>
<dbReference type="RefSeq" id="WP_354694684.1">
    <property type="nucleotide sequence ID" value="NZ_JAZHOG010000004.1"/>
</dbReference>
<dbReference type="EMBL" id="JAZHOG010000004">
    <property type="protein sequence ID" value="MEJ8567359.1"/>
    <property type="molecule type" value="Genomic_DNA"/>
</dbReference>
<sequence>MPDECTETDRFVAVAAETEVPEKGLACFDVEGVGIVLCRFRDQVFALENQCSHALASFDEGRLRGNRIMCPLHGATFDIRDGSCTGAPASRPIRSFPVRVRNGLIEIGLPTGH</sequence>
<dbReference type="AlphaFoldDB" id="A0AAW9R660"/>
<dbReference type="CDD" id="cd03528">
    <property type="entry name" value="Rieske_RO_ferredoxin"/>
    <property type="match status" value="1"/>
</dbReference>
<dbReference type="InterPro" id="IPR036922">
    <property type="entry name" value="Rieske_2Fe-2S_sf"/>
</dbReference>
<evidence type="ECO:0000313" key="6">
    <source>
        <dbReference type="EMBL" id="MEJ8567359.1"/>
    </source>
</evidence>
<accession>A0AAW9R660</accession>
<keyword evidence="2" id="KW-0479">Metal-binding</keyword>
<dbReference type="Proteomes" id="UP001359886">
    <property type="component" value="Unassembled WGS sequence"/>
</dbReference>
<evidence type="ECO:0000259" key="5">
    <source>
        <dbReference type="PROSITE" id="PS51296"/>
    </source>
</evidence>
<reference evidence="6 7" key="1">
    <citation type="submission" date="2024-02" db="EMBL/GenBank/DDBJ databases">
        <title>A novel Wenzhouxiangellaceae bacterium, isolated from coastal sediments.</title>
        <authorList>
            <person name="Du Z.-J."/>
            <person name="Ye Y.-Q."/>
            <person name="Zhang X.-Y."/>
        </authorList>
    </citation>
    <scope>NUCLEOTIDE SEQUENCE [LARGE SCALE GENOMIC DNA]</scope>
    <source>
        <strain evidence="6 7">CH-27</strain>
    </source>
</reference>
<evidence type="ECO:0000256" key="2">
    <source>
        <dbReference type="ARBA" id="ARBA00022723"/>
    </source>
</evidence>
<name>A0AAW9R660_9GAMM</name>
<comment type="caution">
    <text evidence="6">The sequence shown here is derived from an EMBL/GenBank/DDBJ whole genome shotgun (WGS) entry which is preliminary data.</text>
</comment>